<organism evidence="1 2">
    <name type="scientific">Mycolicibacterium alvei</name>
    <dbReference type="NCBI Taxonomy" id="67081"/>
    <lineage>
        <taxon>Bacteria</taxon>
        <taxon>Bacillati</taxon>
        <taxon>Actinomycetota</taxon>
        <taxon>Actinomycetes</taxon>
        <taxon>Mycobacteriales</taxon>
        <taxon>Mycobacteriaceae</taxon>
        <taxon>Mycolicibacterium</taxon>
    </lineage>
</organism>
<dbReference type="AlphaFoldDB" id="A0A6N4UNG7"/>
<dbReference type="KEGG" id="malv:MALV_11140"/>
<dbReference type="RefSeq" id="WP_163661811.1">
    <property type="nucleotide sequence ID" value="NZ_AP022565.1"/>
</dbReference>
<sequence length="244" mass="27283">MVDESADKAERTDKFKWLKAIRADSRLSPADKYVLHAAAVEYVKHEKDTFYVRQIVMAKSFGVSRSTIQRAIGKARELGYLVLLADQTRRQGRGYHDADCHRLVIPSGVSGVRLTHNGRQVDAKRASEPTHLPAETSDLRVVNKGGYKGEVTTTGELCAFSAENAPINKPDVRLVDLEPEQEHGSLRSPGLDEKQVVDFDAELLCVRCQKNPAHFASDDQLCPDCMADAEDDRRREFSVRELFG</sequence>
<accession>A0A6N4UNG7</accession>
<dbReference type="Proteomes" id="UP000466906">
    <property type="component" value="Chromosome"/>
</dbReference>
<evidence type="ECO:0000313" key="2">
    <source>
        <dbReference type="Proteomes" id="UP000466906"/>
    </source>
</evidence>
<dbReference type="Pfam" id="PF13730">
    <property type="entry name" value="HTH_36"/>
    <property type="match status" value="1"/>
</dbReference>
<name>A0A6N4UNG7_9MYCO</name>
<keyword evidence="2" id="KW-1185">Reference proteome</keyword>
<dbReference type="EMBL" id="AP022565">
    <property type="protein sequence ID" value="BBX25989.1"/>
    <property type="molecule type" value="Genomic_DNA"/>
</dbReference>
<proteinExistence type="predicted"/>
<protein>
    <recommendedName>
        <fullName evidence="3">Helix-turn-helix domain-containing protein</fullName>
    </recommendedName>
</protein>
<reference evidence="1 2" key="1">
    <citation type="journal article" date="2019" name="Emerg. Microbes Infect.">
        <title>Comprehensive subspecies identification of 175 nontuberculous mycobacteria species based on 7547 genomic profiles.</title>
        <authorList>
            <person name="Matsumoto Y."/>
            <person name="Kinjo T."/>
            <person name="Motooka D."/>
            <person name="Nabeya D."/>
            <person name="Jung N."/>
            <person name="Uechi K."/>
            <person name="Horii T."/>
            <person name="Iida T."/>
            <person name="Fujita J."/>
            <person name="Nakamura S."/>
        </authorList>
    </citation>
    <scope>NUCLEOTIDE SEQUENCE [LARGE SCALE GENOMIC DNA]</scope>
    <source>
        <strain evidence="1 2">JCM 12272</strain>
    </source>
</reference>
<evidence type="ECO:0008006" key="3">
    <source>
        <dbReference type="Google" id="ProtNLM"/>
    </source>
</evidence>
<gene>
    <name evidence="1" type="ORF">MALV_11140</name>
</gene>
<evidence type="ECO:0000313" key="1">
    <source>
        <dbReference type="EMBL" id="BBX25989.1"/>
    </source>
</evidence>